<keyword evidence="3" id="KW-1185">Reference proteome</keyword>
<dbReference type="Pfam" id="PF01532">
    <property type="entry name" value="Glyco_hydro_47"/>
    <property type="match status" value="1"/>
</dbReference>
<proteinExistence type="inferred from homology"/>
<dbReference type="GO" id="GO:0012505">
    <property type="term" value="C:endomembrane system"/>
    <property type="evidence" value="ECO:0007669"/>
    <property type="project" value="UniProtKB-ARBA"/>
</dbReference>
<sequence length="102" mass="11854">MKCVHVTSTSLLQCRGRCSFLVGGMVADRHRHNLLRPETVETLFVLFHITEVPKYHEFGTSLRHLGSIERLILEVTSLWMMLPCFLHSPHRRDTEISLFTVH</sequence>
<comment type="caution">
    <text evidence="2">The sequence shown here is derived from an EMBL/GenBank/DDBJ whole genome shotgun (WGS) entry which is preliminary data.</text>
</comment>
<dbReference type="InterPro" id="IPR001382">
    <property type="entry name" value="Glyco_hydro_47"/>
</dbReference>
<accession>A0ABD1HVG6</accession>
<dbReference type="AlphaFoldDB" id="A0ABD1HVG6"/>
<dbReference type="Proteomes" id="UP001567538">
    <property type="component" value="Unassembled WGS sequence"/>
</dbReference>
<dbReference type="InterPro" id="IPR012341">
    <property type="entry name" value="6hp_glycosidase-like_sf"/>
</dbReference>
<gene>
    <name evidence="2" type="ORF">AAHA92_10645</name>
</gene>
<organism evidence="2 3">
    <name type="scientific">Salvia divinorum</name>
    <name type="common">Maria pastora</name>
    <name type="synonym">Diviner's sage</name>
    <dbReference type="NCBI Taxonomy" id="28513"/>
    <lineage>
        <taxon>Eukaryota</taxon>
        <taxon>Viridiplantae</taxon>
        <taxon>Streptophyta</taxon>
        <taxon>Embryophyta</taxon>
        <taxon>Tracheophyta</taxon>
        <taxon>Spermatophyta</taxon>
        <taxon>Magnoliopsida</taxon>
        <taxon>eudicotyledons</taxon>
        <taxon>Gunneridae</taxon>
        <taxon>Pentapetalae</taxon>
        <taxon>asterids</taxon>
        <taxon>lamiids</taxon>
        <taxon>Lamiales</taxon>
        <taxon>Lamiaceae</taxon>
        <taxon>Nepetoideae</taxon>
        <taxon>Mentheae</taxon>
        <taxon>Salviinae</taxon>
        <taxon>Salvia</taxon>
        <taxon>Salvia subgen. Calosphace</taxon>
    </lineage>
</organism>
<dbReference type="SUPFAM" id="SSF48225">
    <property type="entry name" value="Seven-hairpin glycosidases"/>
    <property type="match status" value="1"/>
</dbReference>
<reference evidence="2 3" key="1">
    <citation type="submission" date="2024-06" db="EMBL/GenBank/DDBJ databases">
        <title>A chromosome level genome sequence of Diviner's sage (Salvia divinorum).</title>
        <authorList>
            <person name="Ford S.A."/>
            <person name="Ro D.-K."/>
            <person name="Ness R.W."/>
            <person name="Phillips M.A."/>
        </authorList>
    </citation>
    <scope>NUCLEOTIDE SEQUENCE [LARGE SCALE GENOMIC DNA]</scope>
    <source>
        <strain evidence="2">SAF-2024a</strain>
        <tissue evidence="2">Leaf</tissue>
    </source>
</reference>
<keyword evidence="2" id="KW-0326">Glycosidase</keyword>
<evidence type="ECO:0000256" key="1">
    <source>
        <dbReference type="ARBA" id="ARBA00007658"/>
    </source>
</evidence>
<dbReference type="EMBL" id="JBEAFC010000004">
    <property type="protein sequence ID" value="KAL1560436.1"/>
    <property type="molecule type" value="Genomic_DNA"/>
</dbReference>
<name>A0ABD1HVG6_SALDI</name>
<dbReference type="EC" id="3.2.1.113" evidence="2"/>
<evidence type="ECO:0000313" key="3">
    <source>
        <dbReference type="Proteomes" id="UP001567538"/>
    </source>
</evidence>
<evidence type="ECO:0000313" key="2">
    <source>
        <dbReference type="EMBL" id="KAL1560436.1"/>
    </source>
</evidence>
<dbReference type="GO" id="GO:0004571">
    <property type="term" value="F:mannosyl-oligosaccharide 1,2-alpha-mannosidase activity"/>
    <property type="evidence" value="ECO:0007669"/>
    <property type="project" value="UniProtKB-EC"/>
</dbReference>
<protein>
    <submittedName>
        <fullName evidence="2">Mannosyl-oligosaccharide 1,2-alpha-mannosidase</fullName>
        <ecNumber evidence="2">3.2.1.113</ecNumber>
    </submittedName>
</protein>
<comment type="similarity">
    <text evidence="1">Belongs to the glycosyl hydrolase 47 family.</text>
</comment>
<keyword evidence="2" id="KW-0378">Hydrolase</keyword>
<dbReference type="InterPro" id="IPR036026">
    <property type="entry name" value="Seven-hairpin_glycosidases"/>
</dbReference>
<dbReference type="Gene3D" id="1.50.10.10">
    <property type="match status" value="1"/>
</dbReference>